<evidence type="ECO:0000313" key="2">
    <source>
        <dbReference type="EMBL" id="MBE8722674.1"/>
    </source>
</evidence>
<sequence>MPANTKYLSSPGQRILKVSAAILGGYLLSGAIHLAAARIPYFGMNLLITGTLTMFLLWAVFMIISFLSKNGWKIWGIYIGFTLLFGLIAFYGGGPL</sequence>
<feature type="transmembrane region" description="Helical" evidence="1">
    <location>
        <begin position="42"/>
        <end position="67"/>
    </location>
</feature>
<feature type="transmembrane region" description="Helical" evidence="1">
    <location>
        <begin position="15"/>
        <end position="36"/>
    </location>
</feature>
<accession>A0ABR9TC88</accession>
<keyword evidence="1" id="KW-0472">Membrane</keyword>
<gene>
    <name evidence="2" type="ORF">C4F40_18280</name>
</gene>
<keyword evidence="3" id="KW-1185">Reference proteome</keyword>
<evidence type="ECO:0000313" key="3">
    <source>
        <dbReference type="Proteomes" id="UP000618319"/>
    </source>
</evidence>
<evidence type="ECO:0000256" key="1">
    <source>
        <dbReference type="SAM" id="Phobius"/>
    </source>
</evidence>
<keyword evidence="1" id="KW-1133">Transmembrane helix</keyword>
<comment type="caution">
    <text evidence="2">The sequence shown here is derived from an EMBL/GenBank/DDBJ whole genome shotgun (WGS) entry which is preliminary data.</text>
</comment>
<organism evidence="2 3">
    <name type="scientific">Sphingobacterium pedocola</name>
    <dbReference type="NCBI Taxonomy" id="2082722"/>
    <lineage>
        <taxon>Bacteria</taxon>
        <taxon>Pseudomonadati</taxon>
        <taxon>Bacteroidota</taxon>
        <taxon>Sphingobacteriia</taxon>
        <taxon>Sphingobacteriales</taxon>
        <taxon>Sphingobacteriaceae</taxon>
        <taxon>Sphingobacterium</taxon>
    </lineage>
</organism>
<protein>
    <recommendedName>
        <fullName evidence="4">DUF3649 domain-containing protein</fullName>
    </recommendedName>
</protein>
<feature type="transmembrane region" description="Helical" evidence="1">
    <location>
        <begin position="74"/>
        <end position="93"/>
    </location>
</feature>
<name>A0ABR9TC88_9SPHI</name>
<evidence type="ECO:0008006" key="4">
    <source>
        <dbReference type="Google" id="ProtNLM"/>
    </source>
</evidence>
<proteinExistence type="predicted"/>
<dbReference type="Proteomes" id="UP000618319">
    <property type="component" value="Unassembled WGS sequence"/>
</dbReference>
<keyword evidence="1" id="KW-0812">Transmembrane</keyword>
<dbReference type="EMBL" id="PSKQ01000024">
    <property type="protein sequence ID" value="MBE8722674.1"/>
    <property type="molecule type" value="Genomic_DNA"/>
</dbReference>
<dbReference type="RefSeq" id="WP_196939061.1">
    <property type="nucleotide sequence ID" value="NZ_MU158689.1"/>
</dbReference>
<reference evidence="2 3" key="1">
    <citation type="submission" date="2018-02" db="EMBL/GenBank/DDBJ databases">
        <title>Sphingobacterium KA21.</title>
        <authorList>
            <person name="Vasarhelyi B.M."/>
            <person name="Deshmukh S."/>
            <person name="Balint B."/>
            <person name="Kukolya J."/>
        </authorList>
    </citation>
    <scope>NUCLEOTIDE SEQUENCE [LARGE SCALE GENOMIC DNA]</scope>
    <source>
        <strain evidence="2 3">Ka21</strain>
    </source>
</reference>